<dbReference type="AlphaFoldDB" id="A0A445CF71"/>
<reference evidence="11 12" key="1">
    <citation type="submission" date="2019-01" db="EMBL/GenBank/DDBJ databases">
        <title>Sequencing of cultivated peanut Arachis hypogaea provides insights into genome evolution and oil improvement.</title>
        <authorList>
            <person name="Chen X."/>
        </authorList>
    </citation>
    <scope>NUCLEOTIDE SEQUENCE [LARGE SCALE GENOMIC DNA]</scope>
    <source>
        <strain evidence="12">cv. Fuhuasheng</strain>
        <tissue evidence="11">Leaves</tissue>
    </source>
</reference>
<keyword evidence="12" id="KW-1185">Reference proteome</keyword>
<dbReference type="PANTHER" id="PTHR22930:SF221">
    <property type="entry name" value="NUCLEASE HARBI1"/>
    <property type="match status" value="1"/>
</dbReference>
<dbReference type="GO" id="GO:0046872">
    <property type="term" value="F:metal ion binding"/>
    <property type="evidence" value="ECO:0007669"/>
    <property type="project" value="UniProtKB-KW"/>
</dbReference>
<protein>
    <submittedName>
        <fullName evidence="11">Uncharacterized protein</fullName>
    </submittedName>
</protein>
<evidence type="ECO:0000256" key="8">
    <source>
        <dbReference type="SAM" id="MobiDB-lite"/>
    </source>
</evidence>
<accession>A0A445CF71</accession>
<dbReference type="Pfam" id="PF26138">
    <property type="entry name" value="DUF8040"/>
    <property type="match status" value="1"/>
</dbReference>
<gene>
    <name evidence="11" type="ORF">Ahy_A07g036069</name>
</gene>
<dbReference type="GO" id="GO:0016787">
    <property type="term" value="F:hydrolase activity"/>
    <property type="evidence" value="ECO:0007669"/>
    <property type="project" value="UniProtKB-KW"/>
</dbReference>
<feature type="region of interest" description="Disordered" evidence="8">
    <location>
        <begin position="65"/>
        <end position="86"/>
    </location>
</feature>
<evidence type="ECO:0000256" key="2">
    <source>
        <dbReference type="ARBA" id="ARBA00004123"/>
    </source>
</evidence>
<name>A0A445CF71_ARAHY</name>
<dbReference type="EMBL" id="SDMP01000007">
    <property type="protein sequence ID" value="RYR49560.1"/>
    <property type="molecule type" value="Genomic_DNA"/>
</dbReference>
<comment type="caution">
    <text evidence="11">The sequence shown here is derived from an EMBL/GenBank/DDBJ whole genome shotgun (WGS) entry which is preliminary data.</text>
</comment>
<keyword evidence="5" id="KW-0479">Metal-binding</keyword>
<evidence type="ECO:0000259" key="9">
    <source>
        <dbReference type="Pfam" id="PF13359"/>
    </source>
</evidence>
<evidence type="ECO:0000256" key="3">
    <source>
        <dbReference type="ARBA" id="ARBA00006958"/>
    </source>
</evidence>
<evidence type="ECO:0000313" key="11">
    <source>
        <dbReference type="EMBL" id="RYR49560.1"/>
    </source>
</evidence>
<feature type="domain" description="DDE Tnp4" evidence="9">
    <location>
        <begin position="279"/>
        <end position="344"/>
    </location>
</feature>
<evidence type="ECO:0000256" key="7">
    <source>
        <dbReference type="ARBA" id="ARBA00023242"/>
    </source>
</evidence>
<evidence type="ECO:0000256" key="4">
    <source>
        <dbReference type="ARBA" id="ARBA00022722"/>
    </source>
</evidence>
<dbReference type="InterPro" id="IPR027806">
    <property type="entry name" value="HARBI1_dom"/>
</dbReference>
<evidence type="ECO:0000256" key="5">
    <source>
        <dbReference type="ARBA" id="ARBA00022723"/>
    </source>
</evidence>
<evidence type="ECO:0000259" key="10">
    <source>
        <dbReference type="Pfam" id="PF26138"/>
    </source>
</evidence>
<dbReference type="Pfam" id="PF13359">
    <property type="entry name" value="DDE_Tnp_4"/>
    <property type="match status" value="1"/>
</dbReference>
<dbReference type="Proteomes" id="UP000289738">
    <property type="component" value="Chromosome A07"/>
</dbReference>
<keyword evidence="4" id="KW-0540">Nuclease</keyword>
<feature type="domain" description="DUF8040" evidence="10">
    <location>
        <begin position="175"/>
        <end position="241"/>
    </location>
</feature>
<dbReference type="GO" id="GO:0004518">
    <property type="term" value="F:nuclease activity"/>
    <property type="evidence" value="ECO:0007669"/>
    <property type="project" value="UniProtKB-KW"/>
</dbReference>
<comment type="cofactor">
    <cofactor evidence="1">
        <name>a divalent metal cation</name>
        <dbReference type="ChEBI" id="CHEBI:60240"/>
    </cofactor>
</comment>
<comment type="subcellular location">
    <subcellularLocation>
        <location evidence="2">Nucleus</location>
    </subcellularLocation>
</comment>
<dbReference type="PANTHER" id="PTHR22930">
    <property type="match status" value="1"/>
</dbReference>
<keyword evidence="6" id="KW-0378">Hydrolase</keyword>
<proteinExistence type="inferred from homology"/>
<evidence type="ECO:0000256" key="6">
    <source>
        <dbReference type="ARBA" id="ARBA00022801"/>
    </source>
</evidence>
<dbReference type="GO" id="GO:0005634">
    <property type="term" value="C:nucleus"/>
    <property type="evidence" value="ECO:0007669"/>
    <property type="project" value="UniProtKB-SubCell"/>
</dbReference>
<evidence type="ECO:0000256" key="1">
    <source>
        <dbReference type="ARBA" id="ARBA00001968"/>
    </source>
</evidence>
<organism evidence="11 12">
    <name type="scientific">Arachis hypogaea</name>
    <name type="common">Peanut</name>
    <dbReference type="NCBI Taxonomy" id="3818"/>
    <lineage>
        <taxon>Eukaryota</taxon>
        <taxon>Viridiplantae</taxon>
        <taxon>Streptophyta</taxon>
        <taxon>Embryophyta</taxon>
        <taxon>Tracheophyta</taxon>
        <taxon>Spermatophyta</taxon>
        <taxon>Magnoliopsida</taxon>
        <taxon>eudicotyledons</taxon>
        <taxon>Gunneridae</taxon>
        <taxon>Pentapetalae</taxon>
        <taxon>rosids</taxon>
        <taxon>fabids</taxon>
        <taxon>Fabales</taxon>
        <taxon>Fabaceae</taxon>
        <taxon>Papilionoideae</taxon>
        <taxon>50 kb inversion clade</taxon>
        <taxon>dalbergioids sensu lato</taxon>
        <taxon>Dalbergieae</taxon>
        <taxon>Pterocarpus clade</taxon>
        <taxon>Arachis</taxon>
    </lineage>
</organism>
<comment type="similarity">
    <text evidence="3">Belongs to the HARBI1 family.</text>
</comment>
<evidence type="ECO:0000313" key="12">
    <source>
        <dbReference type="Proteomes" id="UP000289738"/>
    </source>
</evidence>
<dbReference type="InterPro" id="IPR045249">
    <property type="entry name" value="HARBI1-like"/>
</dbReference>
<dbReference type="STRING" id="3818.A0A445CF71"/>
<dbReference type="InterPro" id="IPR058353">
    <property type="entry name" value="DUF8040"/>
</dbReference>
<sequence length="351" mass="40090">MLDKRLVLVGIMRKKTVLASESWWTDKIKINPEFAKFKNEGPKSLDRLEQCFKDIVATGYSAWAPSEDPNPEEFNQNNEGFESGGDMNYTNEFIEEDIANYTVVQSPTREKRRKTSKKKVEKRAGIVSRLQDSLDHILVGVESKAATKGDDPYSIENCIKLLRKLPATKGDDPYSVFNRLCNDLVLNYGLKSTRSVSGEEMVATFLYMLGQGASYRMLEERFQHSGETIFRQFHHVLSCVKKLAKNIIRPIDPSFGDTPKYIMDNDRYWPYFKDCIGAIDGTHIAIHVHQDEQVRFIGRKGNTTTNVMAVCDFNMCFTFIWAGCKGSAHDTRIFMEALRTKKLNFPHPPEG</sequence>
<keyword evidence="7" id="KW-0539">Nucleus</keyword>